<proteinExistence type="predicted"/>
<accession>A0A6J4KIY6</accession>
<reference evidence="1" key="1">
    <citation type="submission" date="2020-02" db="EMBL/GenBank/DDBJ databases">
        <authorList>
            <person name="Meier V. D."/>
        </authorList>
    </citation>
    <scope>NUCLEOTIDE SEQUENCE</scope>
    <source>
        <strain evidence="1">AVDCRST_MAG68</strain>
    </source>
</reference>
<evidence type="ECO:0000313" key="1">
    <source>
        <dbReference type="EMBL" id="CAA9307469.1"/>
    </source>
</evidence>
<protein>
    <submittedName>
        <fullName evidence="1">Uncharacterized protein</fullName>
    </submittedName>
</protein>
<dbReference type="AlphaFoldDB" id="A0A6J4KIY6"/>
<gene>
    <name evidence="1" type="ORF">AVDCRST_MAG68-974</name>
</gene>
<name>A0A6J4KIY6_9BACT</name>
<feature type="non-terminal residue" evidence="1">
    <location>
        <position position="1"/>
    </location>
</feature>
<feature type="non-terminal residue" evidence="1">
    <location>
        <position position="66"/>
    </location>
</feature>
<sequence length="66" mass="6641">GAEVGDLGALRREGLVVVRQGRDRVERQVELVAPAKLEAGLAEGVVPLLGARVALGEAGGVGGNLV</sequence>
<organism evidence="1">
    <name type="scientific">uncultured Gemmatimonadota bacterium</name>
    <dbReference type="NCBI Taxonomy" id="203437"/>
    <lineage>
        <taxon>Bacteria</taxon>
        <taxon>Pseudomonadati</taxon>
        <taxon>Gemmatimonadota</taxon>
        <taxon>environmental samples</taxon>
    </lineage>
</organism>
<dbReference type="EMBL" id="CADCTW010000053">
    <property type="protein sequence ID" value="CAA9307469.1"/>
    <property type="molecule type" value="Genomic_DNA"/>
</dbReference>